<dbReference type="InterPro" id="IPR036188">
    <property type="entry name" value="FAD/NAD-bd_sf"/>
</dbReference>
<comment type="caution">
    <text evidence="9">The sequence shown here is derived from an EMBL/GenBank/DDBJ whole genome shotgun (WGS) entry which is preliminary data.</text>
</comment>
<sequence>MKHIVVLGGGFAGINLVNGLIKEFGHSIGKDVKITLVDKNSFHFRKVLLFKMIIEDANLKVPLTRYCTNGVEYLKGEVTTFHHTKKTITLKMENEQNNTLQYDYLVVALGSVVQEVSSKLGGITLSSIKAALDIRQKLQSLILQAKAEENKEVRKGLLCVAIVGGGITGIETAAELTAWFKKEVQEAGLHSNEVEVILFDSKEHLLRGVPVKVSEKLVKELNRLGITIRVKTKVKQFEDGQIQCADGTTYRVGECIWTPGVKVNPFIQTLQFPLTKEHQILVTDTYSIQGYPNIFAIGDCARIIYRKTNQVDGMTCKEAIPQAARLSKILKNEVYGNSHSITHKAFPIKLYCISLGPDNGFVWAQKWGLDFTISGKMGARIREKTWDQASLLV</sequence>
<evidence type="ECO:0000256" key="1">
    <source>
        <dbReference type="ARBA" id="ARBA00005272"/>
    </source>
</evidence>
<dbReference type="InterPro" id="IPR045024">
    <property type="entry name" value="NDH-2"/>
</dbReference>
<dbReference type="PRINTS" id="PR00368">
    <property type="entry name" value="FADPNR"/>
</dbReference>
<dbReference type="SUPFAM" id="SSF51905">
    <property type="entry name" value="FAD/NAD(P)-binding domain"/>
    <property type="match status" value="1"/>
</dbReference>
<evidence type="ECO:0000313" key="9">
    <source>
        <dbReference type="EMBL" id="TQR39533.1"/>
    </source>
</evidence>
<dbReference type="RefSeq" id="WP_142506957.1">
    <property type="nucleotide sequence ID" value="NZ_SADV01000001.1"/>
</dbReference>
<dbReference type="Proteomes" id="UP000317944">
    <property type="component" value="Unassembled WGS sequence"/>
</dbReference>
<evidence type="ECO:0000256" key="2">
    <source>
        <dbReference type="ARBA" id="ARBA00012637"/>
    </source>
</evidence>
<comment type="catalytic activity">
    <reaction evidence="7">
        <text>a quinone + NADH + H(+) = a quinol + NAD(+)</text>
        <dbReference type="Rhea" id="RHEA:46160"/>
        <dbReference type="ChEBI" id="CHEBI:15378"/>
        <dbReference type="ChEBI" id="CHEBI:24646"/>
        <dbReference type="ChEBI" id="CHEBI:57540"/>
        <dbReference type="ChEBI" id="CHEBI:57945"/>
        <dbReference type="ChEBI" id="CHEBI:132124"/>
        <dbReference type="EC" id="1.6.5.9"/>
    </reaction>
</comment>
<accession>A0A544V0I6</accession>
<evidence type="ECO:0000256" key="6">
    <source>
        <dbReference type="ARBA" id="ARBA00023027"/>
    </source>
</evidence>
<dbReference type="OrthoDB" id="2641866at2"/>
<evidence type="ECO:0000256" key="5">
    <source>
        <dbReference type="ARBA" id="ARBA00023002"/>
    </source>
</evidence>
<proteinExistence type="inferred from homology"/>
<evidence type="ECO:0000259" key="8">
    <source>
        <dbReference type="Pfam" id="PF07992"/>
    </source>
</evidence>
<dbReference type="PANTHER" id="PTHR43706">
    <property type="entry name" value="NADH DEHYDROGENASE"/>
    <property type="match status" value="1"/>
</dbReference>
<dbReference type="InterPro" id="IPR023753">
    <property type="entry name" value="FAD/NAD-binding_dom"/>
</dbReference>
<keyword evidence="6" id="KW-0520">NAD</keyword>
<dbReference type="GO" id="GO:0050136">
    <property type="term" value="F:NADH dehydrogenase (quinone) (non-electrogenic) activity"/>
    <property type="evidence" value="ECO:0007669"/>
    <property type="project" value="UniProtKB-EC"/>
</dbReference>
<dbReference type="EC" id="1.6.5.9" evidence="2"/>
<evidence type="ECO:0000313" key="10">
    <source>
        <dbReference type="Proteomes" id="UP000317944"/>
    </source>
</evidence>
<comment type="similarity">
    <text evidence="1">Belongs to the NADH dehydrogenase family.</text>
</comment>
<dbReference type="Pfam" id="PF07992">
    <property type="entry name" value="Pyr_redox_2"/>
    <property type="match status" value="1"/>
</dbReference>
<evidence type="ECO:0000256" key="7">
    <source>
        <dbReference type="ARBA" id="ARBA00047599"/>
    </source>
</evidence>
<evidence type="ECO:0000256" key="4">
    <source>
        <dbReference type="ARBA" id="ARBA00022827"/>
    </source>
</evidence>
<organism evidence="9 10">
    <name type="scientific">Lysinibacillus sphaericus</name>
    <name type="common">Bacillus sphaericus</name>
    <dbReference type="NCBI Taxonomy" id="1421"/>
    <lineage>
        <taxon>Bacteria</taxon>
        <taxon>Bacillati</taxon>
        <taxon>Bacillota</taxon>
        <taxon>Bacilli</taxon>
        <taxon>Bacillales</taxon>
        <taxon>Bacillaceae</taxon>
        <taxon>Lysinibacillus</taxon>
    </lineage>
</organism>
<evidence type="ECO:0000256" key="3">
    <source>
        <dbReference type="ARBA" id="ARBA00022630"/>
    </source>
</evidence>
<protein>
    <recommendedName>
        <fullName evidence="2">NADH:ubiquinone reductase (non-electrogenic)</fullName>
        <ecNumber evidence="2">1.6.5.9</ecNumber>
    </recommendedName>
</protein>
<dbReference type="Gene3D" id="3.50.50.100">
    <property type="match status" value="1"/>
</dbReference>
<name>A0A544V0I6_LYSSH</name>
<feature type="domain" description="FAD/NAD(P)-binding" evidence="8">
    <location>
        <begin position="3"/>
        <end position="320"/>
    </location>
</feature>
<keyword evidence="3" id="KW-0285">Flavoprotein</keyword>
<dbReference type="PANTHER" id="PTHR43706:SF47">
    <property type="entry name" value="EXTERNAL NADH-UBIQUINONE OXIDOREDUCTASE 1, MITOCHONDRIAL-RELATED"/>
    <property type="match status" value="1"/>
</dbReference>
<gene>
    <name evidence="9" type="ORF">C7Y47_00390</name>
</gene>
<dbReference type="AlphaFoldDB" id="A0A544V0I6"/>
<keyword evidence="4" id="KW-0274">FAD</keyword>
<keyword evidence="5" id="KW-0560">Oxidoreductase</keyword>
<dbReference type="EMBL" id="SADV01000001">
    <property type="protein sequence ID" value="TQR39533.1"/>
    <property type="molecule type" value="Genomic_DNA"/>
</dbReference>
<reference evidence="9 10" key="1">
    <citation type="submission" date="2018-03" db="EMBL/GenBank/DDBJ databases">
        <title>Aerobic endospore-forming bacteria genome sequencing and assembly.</title>
        <authorList>
            <person name="Cavalcante D.A."/>
            <person name="Driks A."/>
            <person name="Putonti C."/>
            <person name="De-Souza M.T."/>
        </authorList>
    </citation>
    <scope>NUCLEOTIDE SEQUENCE [LARGE SCALE GENOMIC DNA]</scope>
    <source>
        <strain evidence="9 10">SDF0037</strain>
    </source>
</reference>